<dbReference type="RefSeq" id="WP_136347057.1">
    <property type="nucleotide sequence ID" value="NZ_SSOC01000002.1"/>
</dbReference>
<dbReference type="PROSITE" id="PS01096">
    <property type="entry name" value="PPIC_PPIASE_1"/>
    <property type="match status" value="1"/>
</dbReference>
<dbReference type="InterPro" id="IPR000297">
    <property type="entry name" value="PPIase_PpiC"/>
</dbReference>
<dbReference type="EC" id="5.2.1.8" evidence="3"/>
<evidence type="ECO:0000256" key="3">
    <source>
        <dbReference type="ARBA" id="ARBA00013194"/>
    </source>
</evidence>
<feature type="chain" id="PRO_5020321261" description="peptidylprolyl isomerase" evidence="8">
    <location>
        <begin position="24"/>
        <end position="261"/>
    </location>
</feature>
<keyword evidence="11" id="KW-1185">Reference proteome</keyword>
<gene>
    <name evidence="10" type="ORF">E6C76_04425</name>
</gene>
<dbReference type="EMBL" id="SSOC01000002">
    <property type="protein sequence ID" value="THF66108.1"/>
    <property type="molecule type" value="Genomic_DNA"/>
</dbReference>
<feature type="signal peptide" evidence="8">
    <location>
        <begin position="1"/>
        <end position="23"/>
    </location>
</feature>
<protein>
    <recommendedName>
        <fullName evidence="3">peptidylprolyl isomerase</fullName>
        <ecNumber evidence="3">5.2.1.8</ecNumber>
    </recommendedName>
</protein>
<evidence type="ECO:0000256" key="6">
    <source>
        <dbReference type="ARBA" id="ARBA00023235"/>
    </source>
</evidence>
<comment type="caution">
    <text evidence="10">The sequence shown here is derived from an EMBL/GenBank/DDBJ whole genome shotgun (WGS) entry which is preliminary data.</text>
</comment>
<evidence type="ECO:0000313" key="11">
    <source>
        <dbReference type="Proteomes" id="UP000308430"/>
    </source>
</evidence>
<evidence type="ECO:0000256" key="8">
    <source>
        <dbReference type="SAM" id="SignalP"/>
    </source>
</evidence>
<proteinExistence type="inferred from homology"/>
<evidence type="ECO:0000313" key="10">
    <source>
        <dbReference type="EMBL" id="THF66108.1"/>
    </source>
</evidence>
<dbReference type="InterPro" id="IPR023058">
    <property type="entry name" value="PPIase_PpiC_CS"/>
</dbReference>
<dbReference type="PROSITE" id="PS50198">
    <property type="entry name" value="PPIC_PPIASE_2"/>
    <property type="match status" value="1"/>
</dbReference>
<dbReference type="InterPro" id="IPR027304">
    <property type="entry name" value="Trigger_fact/SurA_dom_sf"/>
</dbReference>
<reference evidence="10 11" key="1">
    <citation type="submission" date="2019-04" db="EMBL/GenBank/DDBJ databases">
        <title>Azoarcus nasutitermitis sp. nov. isolated from termite nest.</title>
        <authorList>
            <person name="Lin S.-Y."/>
            <person name="Hameed A."/>
            <person name="Hsu Y.-H."/>
            <person name="Young C.-C."/>
        </authorList>
    </citation>
    <scope>NUCLEOTIDE SEQUENCE [LARGE SCALE GENOMIC DNA]</scope>
    <source>
        <strain evidence="10 11">CC-YHH838</strain>
    </source>
</reference>
<comment type="similarity">
    <text evidence="2">Belongs to the PpiC/parvulin rotamase family.</text>
</comment>
<name>A0A4V3WC78_9RHOO</name>
<keyword evidence="5 7" id="KW-0697">Rotamase</keyword>
<keyword evidence="4 8" id="KW-0732">Signal</keyword>
<dbReference type="SUPFAM" id="SSF109998">
    <property type="entry name" value="Triger factor/SurA peptide-binding domain-like"/>
    <property type="match status" value="1"/>
</dbReference>
<feature type="domain" description="PpiC" evidence="9">
    <location>
        <begin position="131"/>
        <end position="222"/>
    </location>
</feature>
<dbReference type="InterPro" id="IPR046357">
    <property type="entry name" value="PPIase_dom_sf"/>
</dbReference>
<evidence type="ECO:0000259" key="9">
    <source>
        <dbReference type="PROSITE" id="PS50198"/>
    </source>
</evidence>
<dbReference type="Gene3D" id="1.10.8.1040">
    <property type="match status" value="1"/>
</dbReference>
<dbReference type="SUPFAM" id="SSF54534">
    <property type="entry name" value="FKBP-like"/>
    <property type="match status" value="1"/>
</dbReference>
<dbReference type="InterPro" id="IPR050245">
    <property type="entry name" value="PrsA_foldase"/>
</dbReference>
<evidence type="ECO:0000256" key="1">
    <source>
        <dbReference type="ARBA" id="ARBA00000971"/>
    </source>
</evidence>
<comment type="catalytic activity">
    <reaction evidence="1">
        <text>[protein]-peptidylproline (omega=180) = [protein]-peptidylproline (omega=0)</text>
        <dbReference type="Rhea" id="RHEA:16237"/>
        <dbReference type="Rhea" id="RHEA-COMP:10747"/>
        <dbReference type="Rhea" id="RHEA-COMP:10748"/>
        <dbReference type="ChEBI" id="CHEBI:83833"/>
        <dbReference type="ChEBI" id="CHEBI:83834"/>
        <dbReference type="EC" id="5.2.1.8"/>
    </reaction>
</comment>
<dbReference type="PANTHER" id="PTHR47245:SF1">
    <property type="entry name" value="FOLDASE PROTEIN PRSA"/>
    <property type="match status" value="1"/>
</dbReference>
<dbReference type="Gene3D" id="3.10.50.40">
    <property type="match status" value="1"/>
</dbReference>
<evidence type="ECO:0000256" key="5">
    <source>
        <dbReference type="ARBA" id="ARBA00023110"/>
    </source>
</evidence>
<dbReference type="PANTHER" id="PTHR47245">
    <property type="entry name" value="PEPTIDYLPROLYL ISOMERASE"/>
    <property type="match status" value="1"/>
</dbReference>
<organism evidence="10 11">
    <name type="scientific">Pseudothauera nasutitermitis</name>
    <dbReference type="NCBI Taxonomy" id="2565930"/>
    <lineage>
        <taxon>Bacteria</taxon>
        <taxon>Pseudomonadati</taxon>
        <taxon>Pseudomonadota</taxon>
        <taxon>Betaproteobacteria</taxon>
        <taxon>Rhodocyclales</taxon>
        <taxon>Zoogloeaceae</taxon>
        <taxon>Pseudothauera</taxon>
    </lineage>
</organism>
<sequence length="261" mass="28561">MKALPSRLALCLVAGFAALSVQAADTTATVNGKGIPASRLEVMLGEQRAQGAPDSPQLRDAVREELIRREVLAQEAAKLGLDKKADVQAQMDLARQAILIRAYLQDWVKKNPVSDADVKKQYDTIVAELGTTEYHPRHILVETEDAAKEIIVKLQGGAKFDELATSSSIDPGSKERGGDLGWVSPARFIKPFSDAMVKLKKGEYTAAPVQTDFGYHVILLEDTRTAQPPALDEVKGELQPRLQQDKVEKHIVDLRSKATVQ</sequence>
<dbReference type="GO" id="GO:0003755">
    <property type="term" value="F:peptidyl-prolyl cis-trans isomerase activity"/>
    <property type="evidence" value="ECO:0007669"/>
    <property type="project" value="UniProtKB-KW"/>
</dbReference>
<keyword evidence="6 7" id="KW-0413">Isomerase</keyword>
<dbReference type="AlphaFoldDB" id="A0A4V3WC78"/>
<dbReference type="Pfam" id="PF13616">
    <property type="entry name" value="Rotamase_3"/>
    <property type="match status" value="1"/>
</dbReference>
<accession>A0A4V3WC78</accession>
<evidence type="ECO:0000256" key="7">
    <source>
        <dbReference type="PROSITE-ProRule" id="PRU00278"/>
    </source>
</evidence>
<evidence type="ECO:0000256" key="4">
    <source>
        <dbReference type="ARBA" id="ARBA00022729"/>
    </source>
</evidence>
<dbReference type="Proteomes" id="UP000308430">
    <property type="component" value="Unassembled WGS sequence"/>
</dbReference>
<dbReference type="OrthoDB" id="14196at2"/>
<evidence type="ECO:0000256" key="2">
    <source>
        <dbReference type="ARBA" id="ARBA00007656"/>
    </source>
</evidence>